<dbReference type="Proteomes" id="UP000324222">
    <property type="component" value="Unassembled WGS sequence"/>
</dbReference>
<comment type="caution">
    <text evidence="1">The sequence shown here is derived from an EMBL/GenBank/DDBJ whole genome shotgun (WGS) entry which is preliminary data.</text>
</comment>
<gene>
    <name evidence="1" type="ORF">E2C01_020903</name>
</gene>
<sequence length="352" mass="37971">MGKEGGRRRAGVRLSGGGACLLRRGAGRSGLKQFNGDSPGRLVITCPPSLSPSHEARYYYTWQVSPGRPIVRCGNLECLCLIPTREFQRLYTYHGPAEVLSRAFLSVSACSVAVPHSLLRTPDLIKQTRLNAVVGVGRGAVSLDGPHYPDGRVGRPSLSSFSCLAQDFDLGLAEPPEHGGVSGQGRPLLLTWLCKCSAAALAGSLQFALGGQPYGAARCEDSLLRNTRECLLVFTKFRGTLLSRGVNHRFKRKLGAGHRRSSWQYYSASFGRVDHNHTDDTACKPVAVSNGLASPLILPSLLPHTHPIIHFASTHLASECVGGGEVVTSVIHLLQRNTAMAVTRPYLSELQR</sequence>
<evidence type="ECO:0000313" key="1">
    <source>
        <dbReference type="EMBL" id="MPC27722.1"/>
    </source>
</evidence>
<dbReference type="AlphaFoldDB" id="A0A5B7E151"/>
<protein>
    <submittedName>
        <fullName evidence="1">Uncharacterized protein</fullName>
    </submittedName>
</protein>
<dbReference type="EMBL" id="VSRR010001794">
    <property type="protein sequence ID" value="MPC27722.1"/>
    <property type="molecule type" value="Genomic_DNA"/>
</dbReference>
<name>A0A5B7E151_PORTR</name>
<reference evidence="1 2" key="1">
    <citation type="submission" date="2019-05" db="EMBL/GenBank/DDBJ databases">
        <title>Another draft genome of Portunus trituberculatus and its Hox gene families provides insights of decapod evolution.</title>
        <authorList>
            <person name="Jeong J.-H."/>
            <person name="Song I."/>
            <person name="Kim S."/>
            <person name="Choi T."/>
            <person name="Kim D."/>
            <person name="Ryu S."/>
            <person name="Kim W."/>
        </authorList>
    </citation>
    <scope>NUCLEOTIDE SEQUENCE [LARGE SCALE GENOMIC DNA]</scope>
    <source>
        <tissue evidence="1">Muscle</tissue>
    </source>
</reference>
<accession>A0A5B7E151</accession>
<evidence type="ECO:0000313" key="2">
    <source>
        <dbReference type="Proteomes" id="UP000324222"/>
    </source>
</evidence>
<proteinExistence type="predicted"/>
<keyword evidence="2" id="KW-1185">Reference proteome</keyword>
<organism evidence="1 2">
    <name type="scientific">Portunus trituberculatus</name>
    <name type="common">Swimming crab</name>
    <name type="synonym">Neptunus trituberculatus</name>
    <dbReference type="NCBI Taxonomy" id="210409"/>
    <lineage>
        <taxon>Eukaryota</taxon>
        <taxon>Metazoa</taxon>
        <taxon>Ecdysozoa</taxon>
        <taxon>Arthropoda</taxon>
        <taxon>Crustacea</taxon>
        <taxon>Multicrustacea</taxon>
        <taxon>Malacostraca</taxon>
        <taxon>Eumalacostraca</taxon>
        <taxon>Eucarida</taxon>
        <taxon>Decapoda</taxon>
        <taxon>Pleocyemata</taxon>
        <taxon>Brachyura</taxon>
        <taxon>Eubrachyura</taxon>
        <taxon>Portunoidea</taxon>
        <taxon>Portunidae</taxon>
        <taxon>Portuninae</taxon>
        <taxon>Portunus</taxon>
    </lineage>
</organism>